<dbReference type="SUPFAM" id="SSF48452">
    <property type="entry name" value="TPR-like"/>
    <property type="match status" value="1"/>
</dbReference>
<protein>
    <recommendedName>
        <fullName evidence="3">Tetratricopeptide repeat protein</fullName>
    </recommendedName>
</protein>
<dbReference type="EMBL" id="SROY01000002">
    <property type="protein sequence ID" value="TLX22270.1"/>
    <property type="molecule type" value="Genomic_DNA"/>
</dbReference>
<dbReference type="Gene3D" id="1.25.40.10">
    <property type="entry name" value="Tetratricopeptide repeat domain"/>
    <property type="match status" value="1"/>
</dbReference>
<evidence type="ECO:0000313" key="2">
    <source>
        <dbReference type="Proteomes" id="UP000308508"/>
    </source>
</evidence>
<accession>A0A5R9PI36</accession>
<evidence type="ECO:0000313" key="1">
    <source>
        <dbReference type="EMBL" id="TLX22270.1"/>
    </source>
</evidence>
<organism evidence="1 2">
    <name type="scientific">Thermomonas fusca</name>
    <dbReference type="NCBI Taxonomy" id="215690"/>
    <lineage>
        <taxon>Bacteria</taxon>
        <taxon>Pseudomonadati</taxon>
        <taxon>Pseudomonadota</taxon>
        <taxon>Gammaproteobacteria</taxon>
        <taxon>Lysobacterales</taxon>
        <taxon>Lysobacteraceae</taxon>
        <taxon>Thermomonas</taxon>
    </lineage>
</organism>
<keyword evidence="2" id="KW-1185">Reference proteome</keyword>
<comment type="caution">
    <text evidence="1">The sequence shown here is derived from an EMBL/GenBank/DDBJ whole genome shotgun (WGS) entry which is preliminary data.</text>
</comment>
<dbReference type="STRING" id="1123377.GCA_000423885_00319"/>
<dbReference type="Proteomes" id="UP000308508">
    <property type="component" value="Unassembled WGS sequence"/>
</dbReference>
<name>A0A5R9PI36_9GAMM</name>
<dbReference type="RefSeq" id="WP_138348556.1">
    <property type="nucleotide sequence ID" value="NZ_SROY01000002.1"/>
</dbReference>
<dbReference type="InterPro" id="IPR011990">
    <property type="entry name" value="TPR-like_helical_dom_sf"/>
</dbReference>
<dbReference type="AlphaFoldDB" id="A0A5R9PI36"/>
<proteinExistence type="predicted"/>
<sequence>MASKKSAASAWAAFPLDAKAFAHAGDALKKAWPKLHAGDCEPFPDAKRAAALLKAAGKAAPKLDAVALATALQEAWRAFHRGDFKAAFDAGEALGPVGASVAVKAIGIHATYLVDDEDEKLKRFEHAAALAEAAIQALPDEANSHYRHAFALGRYSQGLSIAKALKQGIAGKVRAALDAALALAPKHAEAHTALALYHAEIIGKIGAMIGGLTYGAKASEAEKHIREALKLTPASPIAHIEHGNVLLLLDERRNEDAAAAAYEKAAQARPLDAMEALDAAYAQSQLE</sequence>
<gene>
    <name evidence="1" type="ORF">E5S66_07095</name>
</gene>
<reference evidence="1 2" key="1">
    <citation type="submission" date="2019-04" db="EMBL/GenBank/DDBJ databases">
        <authorList>
            <person name="Grouzdev D.S."/>
            <person name="Nazina T.N."/>
        </authorList>
    </citation>
    <scope>NUCLEOTIDE SEQUENCE [LARGE SCALE GENOMIC DNA]</scope>
    <source>
        <strain evidence="1 2">SHC 3-19</strain>
    </source>
</reference>
<evidence type="ECO:0008006" key="3">
    <source>
        <dbReference type="Google" id="ProtNLM"/>
    </source>
</evidence>